<comment type="caution">
    <text evidence="1">The sequence shown here is derived from an EMBL/GenBank/DDBJ whole genome shotgun (WGS) entry which is preliminary data.</text>
</comment>
<dbReference type="RefSeq" id="WP_132638893.1">
    <property type="nucleotide sequence ID" value="NZ_SMLD01000169.1"/>
</dbReference>
<dbReference type="EMBL" id="SMLD01000169">
    <property type="protein sequence ID" value="TDE32638.1"/>
    <property type="molecule type" value="Genomic_DNA"/>
</dbReference>
<evidence type="ECO:0000313" key="2">
    <source>
        <dbReference type="Proteomes" id="UP000295136"/>
    </source>
</evidence>
<reference evidence="1 2" key="1">
    <citation type="submission" date="2019-03" db="EMBL/GenBank/DDBJ databases">
        <title>Draft genome sequences of novel Actinobacteria.</title>
        <authorList>
            <person name="Sahin N."/>
            <person name="Ay H."/>
            <person name="Saygin H."/>
        </authorList>
    </citation>
    <scope>NUCLEOTIDE SEQUENCE [LARGE SCALE GENOMIC DNA]</scope>
    <source>
        <strain evidence="1 2">6K102</strain>
    </source>
</reference>
<keyword evidence="2" id="KW-1185">Reference proteome</keyword>
<evidence type="ECO:0000313" key="1">
    <source>
        <dbReference type="EMBL" id="TDE32638.1"/>
    </source>
</evidence>
<dbReference type="Gene3D" id="3.40.50.300">
    <property type="entry name" value="P-loop containing nucleotide triphosphate hydrolases"/>
    <property type="match status" value="1"/>
</dbReference>
<organism evidence="1 2">
    <name type="scientific">Nonomuraea mesophila</name>
    <dbReference type="NCBI Taxonomy" id="2530382"/>
    <lineage>
        <taxon>Bacteria</taxon>
        <taxon>Bacillati</taxon>
        <taxon>Actinomycetota</taxon>
        <taxon>Actinomycetes</taxon>
        <taxon>Streptosporangiales</taxon>
        <taxon>Streptosporangiaceae</taxon>
        <taxon>Nonomuraea</taxon>
    </lineage>
</organism>
<dbReference type="AlphaFoldDB" id="A0A4R5EEI5"/>
<accession>A0A4R5EEI5</accession>
<gene>
    <name evidence="1" type="ORF">E1295_39245</name>
</gene>
<dbReference type="SUPFAM" id="SSF52540">
    <property type="entry name" value="P-loop containing nucleoside triphosphate hydrolases"/>
    <property type="match status" value="1"/>
</dbReference>
<sequence>MAEALLITGTVGVGKTSVADAAGDVLTDAGVPNAVIDVDWLRRAWPAPPGDPFNGALTLANLRPVAANFLAAGAQRLVLAGVIESRAERAGYAEALGVPLTVCRIHAALPEVRRRLAVRHTHDPGSLDWHLERAGELASILDAAEVADYTVDAAAGSPAEVAALVVEEWRLKLRG</sequence>
<proteinExistence type="predicted"/>
<dbReference type="InterPro" id="IPR027417">
    <property type="entry name" value="P-loop_NTPase"/>
</dbReference>
<protein>
    <recommendedName>
        <fullName evidence="3">Adenylyl-sulfate kinase</fullName>
    </recommendedName>
</protein>
<evidence type="ECO:0008006" key="3">
    <source>
        <dbReference type="Google" id="ProtNLM"/>
    </source>
</evidence>
<name>A0A4R5EEI5_9ACTN</name>
<dbReference type="Proteomes" id="UP000295136">
    <property type="component" value="Unassembled WGS sequence"/>
</dbReference>